<feature type="compositionally biased region" description="Basic and acidic residues" evidence="1">
    <location>
        <begin position="42"/>
        <end position="52"/>
    </location>
</feature>
<name>A0A1I4R272_9HYPH</name>
<keyword evidence="3" id="KW-1185">Reference proteome</keyword>
<evidence type="ECO:0000256" key="1">
    <source>
        <dbReference type="SAM" id="MobiDB-lite"/>
    </source>
</evidence>
<evidence type="ECO:0000313" key="2">
    <source>
        <dbReference type="EMBL" id="SFM46040.1"/>
    </source>
</evidence>
<gene>
    <name evidence="2" type="ORF">SAMN05192568_103253</name>
</gene>
<dbReference type="Proteomes" id="UP000199048">
    <property type="component" value="Unassembled WGS sequence"/>
</dbReference>
<accession>A0A1I4R272</accession>
<dbReference type="AlphaFoldDB" id="A0A1I4R272"/>
<dbReference type="EMBL" id="FOTK01000032">
    <property type="protein sequence ID" value="SFM46040.1"/>
    <property type="molecule type" value="Genomic_DNA"/>
</dbReference>
<reference evidence="3" key="1">
    <citation type="submission" date="2016-10" db="EMBL/GenBank/DDBJ databases">
        <authorList>
            <person name="Varghese N."/>
            <person name="Submissions S."/>
        </authorList>
    </citation>
    <scope>NUCLEOTIDE SEQUENCE [LARGE SCALE GENOMIC DNA]</scope>
    <source>
        <strain evidence="3">BL36</strain>
    </source>
</reference>
<organism evidence="2 3">
    <name type="scientific">Methylobacterium pseudosasicola</name>
    <dbReference type="NCBI Taxonomy" id="582667"/>
    <lineage>
        <taxon>Bacteria</taxon>
        <taxon>Pseudomonadati</taxon>
        <taxon>Pseudomonadota</taxon>
        <taxon>Alphaproteobacteria</taxon>
        <taxon>Hyphomicrobiales</taxon>
        <taxon>Methylobacteriaceae</taxon>
        <taxon>Methylobacterium</taxon>
    </lineage>
</organism>
<proteinExistence type="predicted"/>
<sequence length="61" mass="6808">MTITGDKFGWQGIFGADGQLLTEFRWEPRPSAMAVNRREALRDVEADRHGSKESTANLKSA</sequence>
<feature type="region of interest" description="Disordered" evidence="1">
    <location>
        <begin position="42"/>
        <end position="61"/>
    </location>
</feature>
<evidence type="ECO:0000313" key="3">
    <source>
        <dbReference type="Proteomes" id="UP000199048"/>
    </source>
</evidence>
<protein>
    <submittedName>
        <fullName evidence="2">Uncharacterized protein</fullName>
    </submittedName>
</protein>